<organism evidence="7 8">
    <name type="scientific">Hufsiella ginkgonis</name>
    <dbReference type="NCBI Taxonomy" id="2695274"/>
    <lineage>
        <taxon>Bacteria</taxon>
        <taxon>Pseudomonadati</taxon>
        <taxon>Bacteroidota</taxon>
        <taxon>Sphingobacteriia</taxon>
        <taxon>Sphingobacteriales</taxon>
        <taxon>Sphingobacteriaceae</taxon>
        <taxon>Hufsiella</taxon>
    </lineage>
</organism>
<dbReference type="PROSITE" id="PS51085">
    <property type="entry name" value="2FE2S_FER_2"/>
    <property type="match status" value="1"/>
</dbReference>
<dbReference type="FunFam" id="3.10.20.30:FF:000020">
    <property type="entry name" value="Xanthine dehydrogenase iron-sulfur subunit"/>
    <property type="match status" value="1"/>
</dbReference>
<evidence type="ECO:0000256" key="4">
    <source>
        <dbReference type="ARBA" id="ARBA00023004"/>
    </source>
</evidence>
<dbReference type="InterPro" id="IPR006311">
    <property type="entry name" value="TAT_signal"/>
</dbReference>
<dbReference type="InterPro" id="IPR012675">
    <property type="entry name" value="Beta-grasp_dom_sf"/>
</dbReference>
<dbReference type="PROSITE" id="PS00197">
    <property type="entry name" value="2FE2S_FER_1"/>
    <property type="match status" value="1"/>
</dbReference>
<dbReference type="InterPro" id="IPR036010">
    <property type="entry name" value="2Fe-2S_ferredoxin-like_sf"/>
</dbReference>
<dbReference type="RefSeq" id="WP_160906186.1">
    <property type="nucleotide sequence ID" value="NZ_WVHS01000002.1"/>
</dbReference>
<dbReference type="CDD" id="cd00207">
    <property type="entry name" value="fer2"/>
    <property type="match status" value="1"/>
</dbReference>
<dbReference type="GO" id="GO:0051537">
    <property type="term" value="F:2 iron, 2 sulfur cluster binding"/>
    <property type="evidence" value="ECO:0007669"/>
    <property type="project" value="UniProtKB-KW"/>
</dbReference>
<evidence type="ECO:0000313" key="8">
    <source>
        <dbReference type="Proteomes" id="UP000451233"/>
    </source>
</evidence>
<dbReference type="Gene3D" id="3.10.20.30">
    <property type="match status" value="1"/>
</dbReference>
<keyword evidence="5" id="KW-0411">Iron-sulfur</keyword>
<name>A0A7K1XW09_9SPHI</name>
<reference evidence="7 8" key="1">
    <citation type="submission" date="2019-11" db="EMBL/GenBank/DDBJ databases">
        <title>Pedobacter sp. HMF7056 Genome sequencing and assembly.</title>
        <authorList>
            <person name="Kang H."/>
            <person name="Kim H."/>
            <person name="Joh K."/>
        </authorList>
    </citation>
    <scope>NUCLEOTIDE SEQUENCE [LARGE SCALE GENOMIC DNA]</scope>
    <source>
        <strain evidence="7 8">HMF7056</strain>
    </source>
</reference>
<dbReference type="InterPro" id="IPR052914">
    <property type="entry name" value="Aldehyde_Oxdr_Iron-Sulfur"/>
</dbReference>
<keyword evidence="3" id="KW-0560">Oxidoreductase</keyword>
<dbReference type="PANTHER" id="PTHR45331">
    <property type="entry name" value="OXIDOREDUCTASE, IRON-SULPHUR BINDING SUBUNIT-RELATED-RELATED"/>
    <property type="match status" value="1"/>
</dbReference>
<dbReference type="Proteomes" id="UP000451233">
    <property type="component" value="Unassembled WGS sequence"/>
</dbReference>
<dbReference type="Pfam" id="PF00111">
    <property type="entry name" value="Fer2"/>
    <property type="match status" value="1"/>
</dbReference>
<dbReference type="Gene3D" id="1.10.150.120">
    <property type="entry name" value="[2Fe-2S]-binding domain"/>
    <property type="match status" value="1"/>
</dbReference>
<dbReference type="EMBL" id="WVHS01000002">
    <property type="protein sequence ID" value="MXV15173.1"/>
    <property type="molecule type" value="Genomic_DNA"/>
</dbReference>
<keyword evidence="8" id="KW-1185">Reference proteome</keyword>
<proteinExistence type="predicted"/>
<keyword evidence="4" id="KW-0408">Iron</keyword>
<dbReference type="SUPFAM" id="SSF47741">
    <property type="entry name" value="CO dehydrogenase ISP C-domain like"/>
    <property type="match status" value="1"/>
</dbReference>
<gene>
    <name evidence="7" type="ORF">GS398_07665</name>
</gene>
<keyword evidence="1" id="KW-0001">2Fe-2S</keyword>
<dbReference type="InterPro" id="IPR002888">
    <property type="entry name" value="2Fe-2S-bd"/>
</dbReference>
<protein>
    <submittedName>
        <fullName evidence="7">2Fe-2S iron-sulfur cluster binding domain-containing protein</fullName>
    </submittedName>
</protein>
<evidence type="ECO:0000256" key="1">
    <source>
        <dbReference type="ARBA" id="ARBA00022714"/>
    </source>
</evidence>
<feature type="domain" description="2Fe-2S ferredoxin-type" evidence="6">
    <location>
        <begin position="81"/>
        <end position="157"/>
    </location>
</feature>
<dbReference type="InterPro" id="IPR036884">
    <property type="entry name" value="2Fe-2S-bd_dom_sf"/>
</dbReference>
<keyword evidence="2" id="KW-0479">Metal-binding</keyword>
<dbReference type="Pfam" id="PF01799">
    <property type="entry name" value="Fer2_2"/>
    <property type="match status" value="1"/>
</dbReference>
<dbReference type="SUPFAM" id="SSF54292">
    <property type="entry name" value="2Fe-2S ferredoxin-like"/>
    <property type="match status" value="1"/>
</dbReference>
<dbReference type="InterPro" id="IPR006058">
    <property type="entry name" value="2Fe2S_fd_BS"/>
</dbReference>
<evidence type="ECO:0000256" key="3">
    <source>
        <dbReference type="ARBA" id="ARBA00023002"/>
    </source>
</evidence>
<dbReference type="AlphaFoldDB" id="A0A7K1XW09"/>
<dbReference type="GO" id="GO:0046872">
    <property type="term" value="F:metal ion binding"/>
    <property type="evidence" value="ECO:0007669"/>
    <property type="project" value="UniProtKB-KW"/>
</dbReference>
<evidence type="ECO:0000256" key="5">
    <source>
        <dbReference type="ARBA" id="ARBA00023014"/>
    </source>
</evidence>
<accession>A0A7K1XW09</accession>
<evidence type="ECO:0000313" key="7">
    <source>
        <dbReference type="EMBL" id="MXV15173.1"/>
    </source>
</evidence>
<dbReference type="PROSITE" id="PS51318">
    <property type="entry name" value="TAT"/>
    <property type="match status" value="1"/>
</dbReference>
<sequence>MDDNQYEDLTDDERKLFEDLMPEELEEILDAGFTRRHFLKLMTIAGGGLLASHLLGTEQVLARSLAAPPPELTPAAVENGVNVVFKVNGMTRKLTVDSRMTLLDTLRERLELTGSKKGCDHGQCGACTVMVDGHRVLSCLTLAATCEGRSVTTIEGVATGNTLHPMQAAFLKHDGFQCGFCTPGQICSAVALMAEARNGDASYLTPDLRKTPRPLTLSDEEIRERMSGNICRCGAYPNIVAAIREVHSGKPVPQSWLTA</sequence>
<dbReference type="InterPro" id="IPR001041">
    <property type="entry name" value="2Fe-2S_ferredoxin-type"/>
</dbReference>
<comment type="caution">
    <text evidence="7">The sequence shown here is derived from an EMBL/GenBank/DDBJ whole genome shotgun (WGS) entry which is preliminary data.</text>
</comment>
<evidence type="ECO:0000259" key="6">
    <source>
        <dbReference type="PROSITE" id="PS51085"/>
    </source>
</evidence>
<dbReference type="GO" id="GO:0016903">
    <property type="term" value="F:oxidoreductase activity, acting on the aldehyde or oxo group of donors"/>
    <property type="evidence" value="ECO:0007669"/>
    <property type="project" value="TreeGrafter"/>
</dbReference>
<evidence type="ECO:0000256" key="2">
    <source>
        <dbReference type="ARBA" id="ARBA00022723"/>
    </source>
</evidence>